<dbReference type="InterPro" id="IPR017441">
    <property type="entry name" value="Protein_kinase_ATP_BS"/>
</dbReference>
<evidence type="ECO:0000256" key="3">
    <source>
        <dbReference type="ARBA" id="ARBA00022741"/>
    </source>
</evidence>
<evidence type="ECO:0000256" key="4">
    <source>
        <dbReference type="ARBA" id="ARBA00022777"/>
    </source>
</evidence>
<dbReference type="InterPro" id="IPR011009">
    <property type="entry name" value="Kinase-like_dom_sf"/>
</dbReference>
<sequence length="420" mass="47451">MSTSAFKYHYIEDVEDIEDYKNHGYHPIHIDDRLQHRYRIVHKLGHGTFSTAWLAHDERTASYVAVKVCTADAETKELDILSQLTHETAHAKTMIPVVLDRFEINGPNGTHPCLVTVPARCSLRTSKEASKFRMFQLEVASALATQLLLAISFIHSQGYAHGDLHLGNLLLRMDSSLNKLSVEELYAKLGAPERVSIDRVDGAPTSSDPGVPVYAVPPVCLGIASDKLPLGEARLLLSDFGVAFRPEDKDRFESYTPLIYRPPEAFFQPKTPLTLASDIWSLGCVVFELFAHRSLIDGIIAPQDDITAQQVHLQGRMPDEWWESWEERPKWFDDAGNALSPEGDVFPWEKRFAQWVQETRQEFNTGVIPQAEFQALLVLLKRMLAWKPEDRPTIAQVLHSDWARNWGLPAYQASLNQGSK</sequence>
<gene>
    <name evidence="8" type="ORF">BJF96_g8570</name>
    <name evidence="9" type="ORF">VDGE_20638</name>
</gene>
<proteinExistence type="predicted"/>
<feature type="domain" description="Protein kinase" evidence="7">
    <location>
        <begin position="38"/>
        <end position="403"/>
    </location>
</feature>
<dbReference type="Proteomes" id="UP000288725">
    <property type="component" value="Chromosome 6"/>
</dbReference>
<dbReference type="GO" id="GO:0004674">
    <property type="term" value="F:protein serine/threonine kinase activity"/>
    <property type="evidence" value="ECO:0007669"/>
    <property type="project" value="UniProtKB-KW"/>
</dbReference>
<dbReference type="PANTHER" id="PTHR24058:SF28">
    <property type="entry name" value="SERINE_THREONINE-PROTEIN KINASE MINIBRAIN"/>
    <property type="match status" value="1"/>
</dbReference>
<keyword evidence="2" id="KW-0808">Transferase</keyword>
<accession>A0A2J8BTN1</accession>
<dbReference type="Gene3D" id="3.30.200.20">
    <property type="entry name" value="Phosphorylase Kinase, domain 1"/>
    <property type="match status" value="1"/>
</dbReference>
<dbReference type="AlphaFoldDB" id="A0A2J8BTN1"/>
<dbReference type="Pfam" id="PF00069">
    <property type="entry name" value="Pkinase"/>
    <property type="match status" value="2"/>
</dbReference>
<name>A0A2J8BTN1_VERDA</name>
<evidence type="ECO:0000313" key="10">
    <source>
        <dbReference type="Proteomes" id="UP000236305"/>
    </source>
</evidence>
<evidence type="ECO:0000313" key="8">
    <source>
        <dbReference type="EMBL" id="PNH28114.1"/>
    </source>
</evidence>
<evidence type="ECO:0000256" key="5">
    <source>
        <dbReference type="ARBA" id="ARBA00022840"/>
    </source>
</evidence>
<dbReference type="PROSITE" id="PS50011">
    <property type="entry name" value="PROTEIN_KINASE_DOM"/>
    <property type="match status" value="1"/>
</dbReference>
<evidence type="ECO:0000256" key="1">
    <source>
        <dbReference type="ARBA" id="ARBA00022527"/>
    </source>
</evidence>
<dbReference type="OrthoDB" id="5979581at2759"/>
<keyword evidence="3 6" id="KW-0547">Nucleotide-binding</keyword>
<evidence type="ECO:0000256" key="2">
    <source>
        <dbReference type="ARBA" id="ARBA00022679"/>
    </source>
</evidence>
<dbReference type="SMART" id="SM00220">
    <property type="entry name" value="S_TKc"/>
    <property type="match status" value="1"/>
</dbReference>
<evidence type="ECO:0000259" key="7">
    <source>
        <dbReference type="PROSITE" id="PS50011"/>
    </source>
</evidence>
<keyword evidence="5 6" id="KW-0067">ATP-binding</keyword>
<dbReference type="InterPro" id="IPR050494">
    <property type="entry name" value="Ser_Thr_dual-spec_kinase"/>
</dbReference>
<dbReference type="PANTHER" id="PTHR24058">
    <property type="entry name" value="DUAL SPECIFICITY PROTEIN KINASE"/>
    <property type="match status" value="1"/>
</dbReference>
<dbReference type="EMBL" id="RSDZ01000473">
    <property type="protein sequence ID" value="RXG41032.1"/>
    <property type="molecule type" value="Genomic_DNA"/>
</dbReference>
<reference evidence="9 11" key="2">
    <citation type="submission" date="2018-12" db="EMBL/GenBank/DDBJ databases">
        <title>Genome of Verticillium dahliae isolate Getta Getta.</title>
        <authorList>
            <person name="Gardiner D.M."/>
        </authorList>
    </citation>
    <scope>NUCLEOTIDE SEQUENCE [LARGE SCALE GENOMIC DNA]</scope>
    <source>
        <strain evidence="9 11">Getta Getta</strain>
    </source>
</reference>
<dbReference type="PROSITE" id="PS00107">
    <property type="entry name" value="PROTEIN_KINASE_ATP"/>
    <property type="match status" value="1"/>
</dbReference>
<evidence type="ECO:0000256" key="6">
    <source>
        <dbReference type="PROSITE-ProRule" id="PRU10141"/>
    </source>
</evidence>
<dbReference type="SUPFAM" id="SSF56112">
    <property type="entry name" value="Protein kinase-like (PK-like)"/>
    <property type="match status" value="1"/>
</dbReference>
<dbReference type="GO" id="GO:0005524">
    <property type="term" value="F:ATP binding"/>
    <property type="evidence" value="ECO:0007669"/>
    <property type="project" value="UniProtKB-UniRule"/>
</dbReference>
<evidence type="ECO:0000313" key="11">
    <source>
        <dbReference type="Proteomes" id="UP000288725"/>
    </source>
</evidence>
<dbReference type="Proteomes" id="UP000236305">
    <property type="component" value="Unassembled WGS sequence"/>
</dbReference>
<evidence type="ECO:0000313" key="9">
    <source>
        <dbReference type="EMBL" id="RXG41032.1"/>
    </source>
</evidence>
<dbReference type="Gene3D" id="1.10.510.10">
    <property type="entry name" value="Transferase(Phosphotransferase) domain 1"/>
    <property type="match status" value="1"/>
</dbReference>
<keyword evidence="1" id="KW-0723">Serine/threonine-protein kinase</keyword>
<dbReference type="EMBL" id="MPSH01000037">
    <property type="protein sequence ID" value="PNH28114.1"/>
    <property type="molecule type" value="Genomic_DNA"/>
</dbReference>
<reference evidence="8 10" key="1">
    <citation type="submission" date="2017-12" db="EMBL/GenBank/DDBJ databases">
        <title>Comparative genomics yields insights into virulence evolution of Verticillium dahliae.</title>
        <authorList>
            <person name="Fan R."/>
            <person name="Armitage A.D."/>
            <person name="Cascant-Lopez E."/>
            <person name="Sobczyk M."/>
            <person name="Cockerton H.M."/>
            <person name="Harrison R.J."/>
        </authorList>
    </citation>
    <scope>NUCLEOTIDE SEQUENCE [LARGE SCALE GENOMIC DNA]</scope>
    <source>
        <strain evidence="8 10">12008</strain>
    </source>
</reference>
<keyword evidence="4" id="KW-0418">Kinase</keyword>
<dbReference type="InterPro" id="IPR000719">
    <property type="entry name" value="Prot_kinase_dom"/>
</dbReference>
<organism evidence="8 10">
    <name type="scientific">Verticillium dahliae</name>
    <name type="common">Verticillium wilt</name>
    <dbReference type="NCBI Taxonomy" id="27337"/>
    <lineage>
        <taxon>Eukaryota</taxon>
        <taxon>Fungi</taxon>
        <taxon>Dikarya</taxon>
        <taxon>Ascomycota</taxon>
        <taxon>Pezizomycotina</taxon>
        <taxon>Sordariomycetes</taxon>
        <taxon>Hypocreomycetidae</taxon>
        <taxon>Glomerellales</taxon>
        <taxon>Plectosphaerellaceae</taxon>
        <taxon>Verticillium</taxon>
    </lineage>
</organism>
<comment type="caution">
    <text evidence="8">The sequence shown here is derived from an EMBL/GenBank/DDBJ whole genome shotgun (WGS) entry which is preliminary data.</text>
</comment>
<feature type="binding site" evidence="6">
    <location>
        <position position="67"/>
    </location>
    <ligand>
        <name>ATP</name>
        <dbReference type="ChEBI" id="CHEBI:30616"/>
    </ligand>
</feature>
<protein>
    <recommendedName>
        <fullName evidence="7">Protein kinase domain-containing protein</fullName>
    </recommendedName>
</protein>